<dbReference type="EMBL" id="JTDE01002567">
    <property type="protein sequence ID" value="KAF7257184.1"/>
    <property type="molecule type" value="Genomic_DNA"/>
</dbReference>
<evidence type="ECO:0000313" key="2">
    <source>
        <dbReference type="Proteomes" id="UP000822476"/>
    </source>
</evidence>
<dbReference type="Proteomes" id="UP000822476">
    <property type="component" value="Unassembled WGS sequence"/>
</dbReference>
<evidence type="ECO:0000313" key="1">
    <source>
        <dbReference type="EMBL" id="KAF7257184.1"/>
    </source>
</evidence>
<dbReference type="AlphaFoldDB" id="A0A8S9YRD5"/>
<keyword evidence="2" id="KW-1185">Reference proteome</keyword>
<organism evidence="1 2">
    <name type="scientific">Paragonimus skrjabini miyazakii</name>
    <dbReference type="NCBI Taxonomy" id="59628"/>
    <lineage>
        <taxon>Eukaryota</taxon>
        <taxon>Metazoa</taxon>
        <taxon>Spiralia</taxon>
        <taxon>Lophotrochozoa</taxon>
        <taxon>Platyhelminthes</taxon>
        <taxon>Trematoda</taxon>
        <taxon>Digenea</taxon>
        <taxon>Plagiorchiida</taxon>
        <taxon>Troglotremata</taxon>
        <taxon>Troglotrematidae</taxon>
        <taxon>Paragonimus</taxon>
    </lineage>
</organism>
<comment type="caution">
    <text evidence="1">The sequence shown here is derived from an EMBL/GenBank/DDBJ whole genome shotgun (WGS) entry which is preliminary data.</text>
</comment>
<name>A0A8S9YRD5_9TREM</name>
<accession>A0A8S9YRD5</accession>
<protein>
    <submittedName>
        <fullName evidence="1">Uncharacterized protein</fullName>
    </submittedName>
</protein>
<sequence length="586" mass="64448">MLRQKSETFKGCSPEITSHENLTEIQHLCERMSLAVSSIVRQRWRILAGFALAREYRTKLLLVTKRTSRHSTASVNPEGPASIEPASCLPLFSYASSSSVLVEDEVRTLRAQLADRDRLLACVQEAALLEIERLRALVAAESGDHAAAVHNAEERFKLSFDRIALRLGEAQQALSTLSGHYASLKSAYSELDSQLFGVRTRDADNRFALVKLTDRLALLNGQNQMASNRMSELESRLMWAVSQLPDPNQSTLIQQLALVNATNDKLVARVAYLNERVAGQDEQLKAAFSLLNSVVTQSKKQKNKISPHPTFHGSEILQFYPHDLKACPHLRAKIATMESSLSPADSVQSDSDVEAPATVCHTTAVSCDVTHTNGSMAHHKSACKNEATLSGMYFWYNRDRPLDGLASSDPDNVPNKTITKFSVVNGPHVPRFHRFYLQGSDEALRTISPVICHHPESDVVPKSSKLLSFQEAVSVRSIASNPNPFTSPQPHYVKLKHYSKTLPAPYSNCTNSNSLSLSSSVGVADAAHDVSSSVTFLPHYPPTSTIVTMTSSNLVAPQARLSKLGYKIKLGMKHVKTEMLPGRNGE</sequence>
<proteinExistence type="predicted"/>
<gene>
    <name evidence="1" type="ORF">EG68_05205</name>
</gene>
<dbReference type="OrthoDB" id="6246734at2759"/>
<reference evidence="1" key="1">
    <citation type="submission" date="2019-07" db="EMBL/GenBank/DDBJ databases">
        <title>Annotation for the trematode Paragonimus miyazaki's.</title>
        <authorList>
            <person name="Choi Y.-J."/>
        </authorList>
    </citation>
    <scope>NUCLEOTIDE SEQUENCE</scope>
    <source>
        <strain evidence="1">Japan</strain>
    </source>
</reference>